<keyword evidence="4" id="KW-1015">Disulfide bond</keyword>
<dbReference type="InterPro" id="IPR044865">
    <property type="entry name" value="MRH_dom"/>
</dbReference>
<name>A0ABD0LTY4_9CAEN</name>
<dbReference type="InterPro" id="IPR039794">
    <property type="entry name" value="Gtb1-like"/>
</dbReference>
<organism evidence="8 9">
    <name type="scientific">Batillaria attramentaria</name>
    <dbReference type="NCBI Taxonomy" id="370345"/>
    <lineage>
        <taxon>Eukaryota</taxon>
        <taxon>Metazoa</taxon>
        <taxon>Spiralia</taxon>
        <taxon>Lophotrochozoa</taxon>
        <taxon>Mollusca</taxon>
        <taxon>Gastropoda</taxon>
        <taxon>Caenogastropoda</taxon>
        <taxon>Sorbeoconcha</taxon>
        <taxon>Cerithioidea</taxon>
        <taxon>Batillariidae</taxon>
        <taxon>Batillaria</taxon>
    </lineage>
</organism>
<dbReference type="AlphaFoldDB" id="A0ABD0LTY4"/>
<reference evidence="8 9" key="1">
    <citation type="journal article" date="2023" name="Sci. Data">
        <title>Genome assembly of the Korean intertidal mud-creeper Batillaria attramentaria.</title>
        <authorList>
            <person name="Patra A.K."/>
            <person name="Ho P.T."/>
            <person name="Jun S."/>
            <person name="Lee S.J."/>
            <person name="Kim Y."/>
            <person name="Won Y.J."/>
        </authorList>
    </citation>
    <scope>NUCLEOTIDE SEQUENCE [LARGE SCALE GENOMIC DNA]</scope>
    <source>
        <strain evidence="8">Wonlab-2016</strain>
    </source>
</reference>
<evidence type="ECO:0000313" key="9">
    <source>
        <dbReference type="Proteomes" id="UP001519460"/>
    </source>
</evidence>
<dbReference type="Proteomes" id="UP001519460">
    <property type="component" value="Unassembled WGS sequence"/>
</dbReference>
<keyword evidence="6" id="KW-0812">Transmembrane</keyword>
<evidence type="ECO:0000256" key="3">
    <source>
        <dbReference type="ARBA" id="ARBA00022824"/>
    </source>
</evidence>
<keyword evidence="2" id="KW-0732">Signal</keyword>
<evidence type="ECO:0000313" key="8">
    <source>
        <dbReference type="EMBL" id="KAK7502961.1"/>
    </source>
</evidence>
<dbReference type="InterPro" id="IPR009011">
    <property type="entry name" value="Man6P_isomerase_rcpt-bd_dom_sf"/>
</dbReference>
<keyword evidence="6" id="KW-1133">Transmembrane helix</keyword>
<proteinExistence type="predicted"/>
<evidence type="ECO:0000256" key="2">
    <source>
        <dbReference type="ARBA" id="ARBA00022729"/>
    </source>
</evidence>
<keyword evidence="6" id="KW-0472">Membrane</keyword>
<feature type="transmembrane region" description="Helical" evidence="6">
    <location>
        <begin position="16"/>
        <end position="35"/>
    </location>
</feature>
<dbReference type="PANTHER" id="PTHR12630">
    <property type="entry name" value="N-LINKED OLIGOSACCHARIDE PROCESSING"/>
    <property type="match status" value="1"/>
</dbReference>
<dbReference type="SUPFAM" id="SSF50911">
    <property type="entry name" value="Mannose 6-phosphate receptor domain"/>
    <property type="match status" value="1"/>
</dbReference>
<dbReference type="PROSITE" id="PS51914">
    <property type="entry name" value="MRH"/>
    <property type="match status" value="1"/>
</dbReference>
<evidence type="ECO:0000256" key="4">
    <source>
        <dbReference type="ARBA" id="ARBA00023157"/>
    </source>
</evidence>
<protein>
    <recommendedName>
        <fullName evidence="1">Glucosidase 2 subunit beta</fullName>
    </recommendedName>
</protein>
<evidence type="ECO:0000259" key="7">
    <source>
        <dbReference type="PROSITE" id="PS51914"/>
    </source>
</evidence>
<evidence type="ECO:0000256" key="5">
    <source>
        <dbReference type="SAM" id="MobiDB-lite"/>
    </source>
</evidence>
<dbReference type="EMBL" id="JACVVK020000023">
    <property type="protein sequence ID" value="KAK7502961.1"/>
    <property type="molecule type" value="Genomic_DNA"/>
</dbReference>
<sequence>MHCVKSKKCRKRKVQTLALLAVIVILYFLLQFFSVSRLSTYRNKNVQVMHAESAEDIDRGSPDQDRGSPDKDRGSLDLSKKYSDEVVQHPAHIPSAPRGVHPSNVARYSEDSDGMFTCMESKLRIPMERVNDNFCDCPDSSDEPGTSACPDGKLFEMTELDTKSVGQCPPASHLNGTNGRTRIPQRGPQFVHSSKVNDGICDCCDGSDEWAGQEVPPLMRLKGKTGAVLHAPCADRCGDIRKLIEDERRIQQKGLLLQKRYLDAAKQLSPREKTNYGPLGIFYLLSQQCYEHSTHEYRYTICPFQSVKQSSGAVRHTVLGRDGRWVQLTPGDYLLTMAQGDATLCPDGQPRQTQIRFLCGLEDHVISIHEDQKCRYVVRFSSPAAC</sequence>
<dbReference type="PANTHER" id="PTHR12630:SF1">
    <property type="entry name" value="GLUCOSIDASE 2 SUBUNIT BETA"/>
    <property type="match status" value="1"/>
</dbReference>
<gene>
    <name evidence="8" type="ORF">BaRGS_00005910</name>
</gene>
<accession>A0ABD0LTY4</accession>
<dbReference type="InterPro" id="IPR028146">
    <property type="entry name" value="PRKCSH_N"/>
</dbReference>
<dbReference type="Gene3D" id="2.70.130.10">
    <property type="entry name" value="Mannose-6-phosphate receptor binding domain"/>
    <property type="match status" value="1"/>
</dbReference>
<comment type="caution">
    <text evidence="8">The sequence shown here is derived from an EMBL/GenBank/DDBJ whole genome shotgun (WGS) entry which is preliminary data.</text>
</comment>
<dbReference type="InterPro" id="IPR036607">
    <property type="entry name" value="PRKCSH"/>
</dbReference>
<evidence type="ECO:0000256" key="1">
    <source>
        <dbReference type="ARBA" id="ARBA00022387"/>
    </source>
</evidence>
<dbReference type="Pfam" id="PF13015">
    <property type="entry name" value="PRKCSH_1"/>
    <property type="match status" value="1"/>
</dbReference>
<evidence type="ECO:0000256" key="6">
    <source>
        <dbReference type="SAM" id="Phobius"/>
    </source>
</evidence>
<dbReference type="Pfam" id="PF12999">
    <property type="entry name" value="PRKCSH-like"/>
    <property type="match status" value="1"/>
</dbReference>
<keyword evidence="3" id="KW-0256">Endoplasmic reticulum</keyword>
<feature type="region of interest" description="Disordered" evidence="5">
    <location>
        <begin position="53"/>
        <end position="77"/>
    </location>
</feature>
<keyword evidence="9" id="KW-1185">Reference proteome</keyword>
<feature type="domain" description="MRH" evidence="7">
    <location>
        <begin position="287"/>
        <end position="386"/>
    </location>
</feature>